<feature type="non-terminal residue" evidence="1">
    <location>
        <position position="127"/>
    </location>
</feature>
<protein>
    <submittedName>
        <fullName evidence="1">DUF4283 domain protein</fullName>
    </submittedName>
</protein>
<keyword evidence="2" id="KW-1185">Reference proteome</keyword>
<dbReference type="PANTHER" id="PTHR34427:SF5">
    <property type="entry name" value="DUF4283 DOMAIN-CONTAINING PROTEIN"/>
    <property type="match status" value="1"/>
</dbReference>
<sequence>MEDADNIQLALWMEGYEQIKAISLGMDLILLSPLEGDGIRRAYEGNKKWWERWFSTVKPWRPDILPNGRRIWVRLFGVPLHIWGWDGFNSLIWRFGRLLNLDPETSNQTRFDVARAQVAITQWEMVD</sequence>
<accession>A0A392RAM2</accession>
<proteinExistence type="predicted"/>
<dbReference type="EMBL" id="LXQA010205954">
    <property type="protein sequence ID" value="MCI33631.1"/>
    <property type="molecule type" value="Genomic_DNA"/>
</dbReference>
<dbReference type="AlphaFoldDB" id="A0A392RAM2"/>
<dbReference type="PANTHER" id="PTHR34427">
    <property type="entry name" value="DUF4283 DOMAIN PROTEIN"/>
    <property type="match status" value="1"/>
</dbReference>
<dbReference type="Proteomes" id="UP000265520">
    <property type="component" value="Unassembled WGS sequence"/>
</dbReference>
<reference evidence="1 2" key="1">
    <citation type="journal article" date="2018" name="Front. Plant Sci.">
        <title>Red Clover (Trifolium pratense) and Zigzag Clover (T. medium) - A Picture of Genomic Similarities and Differences.</title>
        <authorList>
            <person name="Dluhosova J."/>
            <person name="Istvanek J."/>
            <person name="Nedelnik J."/>
            <person name="Repkova J."/>
        </authorList>
    </citation>
    <scope>NUCLEOTIDE SEQUENCE [LARGE SCALE GENOMIC DNA]</scope>
    <source>
        <strain evidence="2">cv. 10/8</strain>
        <tissue evidence="1">Leaf</tissue>
    </source>
</reference>
<evidence type="ECO:0000313" key="2">
    <source>
        <dbReference type="Proteomes" id="UP000265520"/>
    </source>
</evidence>
<organism evidence="1 2">
    <name type="scientific">Trifolium medium</name>
    <dbReference type="NCBI Taxonomy" id="97028"/>
    <lineage>
        <taxon>Eukaryota</taxon>
        <taxon>Viridiplantae</taxon>
        <taxon>Streptophyta</taxon>
        <taxon>Embryophyta</taxon>
        <taxon>Tracheophyta</taxon>
        <taxon>Spermatophyta</taxon>
        <taxon>Magnoliopsida</taxon>
        <taxon>eudicotyledons</taxon>
        <taxon>Gunneridae</taxon>
        <taxon>Pentapetalae</taxon>
        <taxon>rosids</taxon>
        <taxon>fabids</taxon>
        <taxon>Fabales</taxon>
        <taxon>Fabaceae</taxon>
        <taxon>Papilionoideae</taxon>
        <taxon>50 kb inversion clade</taxon>
        <taxon>NPAAA clade</taxon>
        <taxon>Hologalegina</taxon>
        <taxon>IRL clade</taxon>
        <taxon>Trifolieae</taxon>
        <taxon>Trifolium</taxon>
    </lineage>
</organism>
<evidence type="ECO:0000313" key="1">
    <source>
        <dbReference type="EMBL" id="MCI33631.1"/>
    </source>
</evidence>
<name>A0A392RAM2_9FABA</name>
<comment type="caution">
    <text evidence="1">The sequence shown here is derived from an EMBL/GenBank/DDBJ whole genome shotgun (WGS) entry which is preliminary data.</text>
</comment>